<dbReference type="PANTHER" id="PTHR36838:SF4">
    <property type="entry name" value="AUXIN EFFLUX CARRIER FAMILY PROTEIN"/>
    <property type="match status" value="1"/>
</dbReference>
<evidence type="ECO:0000256" key="2">
    <source>
        <dbReference type="ARBA" id="ARBA00010145"/>
    </source>
</evidence>
<evidence type="ECO:0000256" key="1">
    <source>
        <dbReference type="ARBA" id="ARBA00004651"/>
    </source>
</evidence>
<name>A0A7T5VEI5_9BACT</name>
<protein>
    <submittedName>
        <fullName evidence="9">AEC family transporter</fullName>
    </submittedName>
</protein>
<dbReference type="InterPro" id="IPR004776">
    <property type="entry name" value="Mem_transp_PIN-like"/>
</dbReference>
<evidence type="ECO:0000313" key="9">
    <source>
        <dbReference type="EMBL" id="QQG66302.1"/>
    </source>
</evidence>
<evidence type="ECO:0000313" key="10">
    <source>
        <dbReference type="Proteomes" id="UP000596092"/>
    </source>
</evidence>
<evidence type="ECO:0000256" key="6">
    <source>
        <dbReference type="ARBA" id="ARBA00022989"/>
    </source>
</evidence>
<feature type="transmembrane region" description="Helical" evidence="8">
    <location>
        <begin position="252"/>
        <end position="272"/>
    </location>
</feature>
<feature type="transmembrane region" description="Helical" evidence="8">
    <location>
        <begin position="123"/>
        <end position="146"/>
    </location>
</feature>
<dbReference type="Pfam" id="PF03547">
    <property type="entry name" value="Mem_trans"/>
    <property type="match status" value="1"/>
</dbReference>
<keyword evidence="7 8" id="KW-0472">Membrane</keyword>
<keyword evidence="4" id="KW-1003">Cell membrane</keyword>
<comment type="subcellular location">
    <subcellularLocation>
        <location evidence="1">Cell membrane</location>
        <topology evidence="1">Multi-pass membrane protein</topology>
    </subcellularLocation>
</comment>
<feature type="transmembrane region" description="Helical" evidence="8">
    <location>
        <begin position="225"/>
        <end position="246"/>
    </location>
</feature>
<dbReference type="Gene3D" id="1.20.1530.20">
    <property type="match status" value="1"/>
</dbReference>
<evidence type="ECO:0000256" key="8">
    <source>
        <dbReference type="SAM" id="Phobius"/>
    </source>
</evidence>
<dbReference type="RefSeq" id="WP_199262339.1">
    <property type="nucleotide sequence ID" value="NZ_CP054140.1"/>
</dbReference>
<dbReference type="GO" id="GO:0055085">
    <property type="term" value="P:transmembrane transport"/>
    <property type="evidence" value="ECO:0007669"/>
    <property type="project" value="InterPro"/>
</dbReference>
<evidence type="ECO:0000256" key="5">
    <source>
        <dbReference type="ARBA" id="ARBA00022692"/>
    </source>
</evidence>
<feature type="transmembrane region" description="Helical" evidence="8">
    <location>
        <begin position="6"/>
        <end position="25"/>
    </location>
</feature>
<keyword evidence="6 8" id="KW-1133">Transmembrane helix</keyword>
<dbReference type="AlphaFoldDB" id="A0A7T5VEI5"/>
<evidence type="ECO:0000256" key="4">
    <source>
        <dbReference type="ARBA" id="ARBA00022475"/>
    </source>
</evidence>
<accession>A0A7T5VEI5</accession>
<dbReference type="Proteomes" id="UP000596092">
    <property type="component" value="Chromosome"/>
</dbReference>
<dbReference type="PANTHER" id="PTHR36838">
    <property type="entry name" value="AUXIN EFFLUX CARRIER FAMILY PROTEIN"/>
    <property type="match status" value="1"/>
</dbReference>
<dbReference type="GO" id="GO:0005886">
    <property type="term" value="C:plasma membrane"/>
    <property type="evidence" value="ECO:0007669"/>
    <property type="project" value="UniProtKB-SubCell"/>
</dbReference>
<feature type="transmembrane region" description="Helical" evidence="8">
    <location>
        <begin position="200"/>
        <end position="218"/>
    </location>
</feature>
<dbReference type="InterPro" id="IPR038770">
    <property type="entry name" value="Na+/solute_symporter_sf"/>
</dbReference>
<keyword evidence="10" id="KW-1185">Reference proteome</keyword>
<gene>
    <name evidence="9" type="ORF">HP555_10725</name>
</gene>
<keyword evidence="5 8" id="KW-0812">Transmembrane</keyword>
<organism evidence="9 10">
    <name type="scientific">Desulfobulbus oligotrophicus</name>
    <dbReference type="NCBI Taxonomy" id="1909699"/>
    <lineage>
        <taxon>Bacteria</taxon>
        <taxon>Pseudomonadati</taxon>
        <taxon>Thermodesulfobacteriota</taxon>
        <taxon>Desulfobulbia</taxon>
        <taxon>Desulfobulbales</taxon>
        <taxon>Desulfobulbaceae</taxon>
        <taxon>Desulfobulbus</taxon>
    </lineage>
</organism>
<feature type="transmembrane region" description="Helical" evidence="8">
    <location>
        <begin position="37"/>
        <end position="58"/>
    </location>
</feature>
<proteinExistence type="inferred from homology"/>
<comment type="similarity">
    <text evidence="2">Belongs to the auxin efflux carrier (TC 2.A.69) family.</text>
</comment>
<evidence type="ECO:0000256" key="7">
    <source>
        <dbReference type="ARBA" id="ARBA00023136"/>
    </source>
</evidence>
<dbReference type="EMBL" id="CP054140">
    <property type="protein sequence ID" value="QQG66302.1"/>
    <property type="molecule type" value="Genomic_DNA"/>
</dbReference>
<dbReference type="KEGG" id="dog:HP555_10725"/>
<keyword evidence="3" id="KW-0813">Transport</keyword>
<sequence length="306" mass="33610">MILLDALFPVLALIVFGTAAKHWRITDTAFFRTSDRLVYFVFFPLMLFWKIGAAPLHFGDGWRYLSASFMAVLTVCALSLLYIRLRPLTSFQAGSFNQGCYRFNTYIGMAVLINAFGEAGVQLYGILIGLIIPIINVLCVSVLIWYDTGSNQSGNRFTITIKNLIANPLIIACACGILYSKLIGFFPTPVDNTLKMMSQVTLPLALFSIGSSLTFSSLRTNIGPACMAAIFKLAFLPIIGLFYLWLFNVTGLAWKVSLFFFALPTSTAIYILSSQLNSDTELASAIVVVSTLLSFVSMSLVLLAVT</sequence>
<feature type="transmembrane region" description="Helical" evidence="8">
    <location>
        <begin position="166"/>
        <end position="188"/>
    </location>
</feature>
<feature type="transmembrane region" description="Helical" evidence="8">
    <location>
        <begin position="284"/>
        <end position="305"/>
    </location>
</feature>
<evidence type="ECO:0000256" key="3">
    <source>
        <dbReference type="ARBA" id="ARBA00022448"/>
    </source>
</evidence>
<feature type="transmembrane region" description="Helical" evidence="8">
    <location>
        <begin position="64"/>
        <end position="83"/>
    </location>
</feature>
<reference evidence="9 10" key="1">
    <citation type="submission" date="2020-05" db="EMBL/GenBank/DDBJ databases">
        <title>Complete genome of Desulfobulbus oligotrophicus.</title>
        <authorList>
            <person name="Podar M."/>
        </authorList>
    </citation>
    <scope>NUCLEOTIDE SEQUENCE [LARGE SCALE GENOMIC DNA]</scope>
    <source>
        <strain evidence="9 10">Prop6</strain>
    </source>
</reference>